<dbReference type="Proteomes" id="UP000077881">
    <property type="component" value="Unassembled WGS sequence"/>
</dbReference>
<dbReference type="NCBIfam" id="TIGR00229">
    <property type="entry name" value="sensory_box"/>
    <property type="match status" value="2"/>
</dbReference>
<dbReference type="SMART" id="SM00086">
    <property type="entry name" value="PAC"/>
    <property type="match status" value="2"/>
</dbReference>
<dbReference type="InterPro" id="IPR005467">
    <property type="entry name" value="His_kinase_dom"/>
</dbReference>
<evidence type="ECO:0000256" key="1">
    <source>
        <dbReference type="ARBA" id="ARBA00000085"/>
    </source>
</evidence>
<dbReference type="GO" id="GO:0005524">
    <property type="term" value="F:ATP binding"/>
    <property type="evidence" value="ECO:0007669"/>
    <property type="project" value="UniProtKB-KW"/>
</dbReference>
<dbReference type="InterPro" id="IPR035965">
    <property type="entry name" value="PAS-like_dom_sf"/>
</dbReference>
<proteinExistence type="predicted"/>
<dbReference type="SMART" id="SM00387">
    <property type="entry name" value="HATPase_c"/>
    <property type="match status" value="1"/>
</dbReference>
<evidence type="ECO:0000259" key="10">
    <source>
        <dbReference type="PROSITE" id="PS50112"/>
    </source>
</evidence>
<evidence type="ECO:0000259" key="11">
    <source>
        <dbReference type="PROSITE" id="PS50113"/>
    </source>
</evidence>
<dbReference type="GO" id="GO:0000155">
    <property type="term" value="F:phosphorelay sensor kinase activity"/>
    <property type="evidence" value="ECO:0007669"/>
    <property type="project" value="InterPro"/>
</dbReference>
<protein>
    <recommendedName>
        <fullName evidence="2">histidine kinase</fullName>
        <ecNumber evidence="2">2.7.13.3</ecNumber>
    </recommendedName>
</protein>
<feature type="domain" description="PAC" evidence="11">
    <location>
        <begin position="238"/>
        <end position="291"/>
    </location>
</feature>
<dbReference type="OrthoDB" id="9815750at2"/>
<evidence type="ECO:0000256" key="5">
    <source>
        <dbReference type="ARBA" id="ARBA00022741"/>
    </source>
</evidence>
<keyword evidence="13" id="KW-1185">Reference proteome</keyword>
<keyword evidence="8" id="KW-0902">Two-component regulatory system</keyword>
<dbReference type="InterPro" id="IPR000700">
    <property type="entry name" value="PAS-assoc_C"/>
</dbReference>
<dbReference type="PROSITE" id="PS50113">
    <property type="entry name" value="PAC"/>
    <property type="match status" value="1"/>
</dbReference>
<dbReference type="InterPro" id="IPR036097">
    <property type="entry name" value="HisK_dim/P_sf"/>
</dbReference>
<keyword evidence="6" id="KW-0418">Kinase</keyword>
<dbReference type="InterPro" id="IPR004358">
    <property type="entry name" value="Sig_transdc_His_kin-like_C"/>
</dbReference>
<dbReference type="SMART" id="SM00091">
    <property type="entry name" value="PAS"/>
    <property type="match status" value="2"/>
</dbReference>
<dbReference type="Gene3D" id="3.30.565.10">
    <property type="entry name" value="Histidine kinase-like ATPase, C-terminal domain"/>
    <property type="match status" value="1"/>
</dbReference>
<evidence type="ECO:0000313" key="13">
    <source>
        <dbReference type="Proteomes" id="UP000077881"/>
    </source>
</evidence>
<dbReference type="InterPro" id="IPR001610">
    <property type="entry name" value="PAC"/>
</dbReference>
<evidence type="ECO:0000256" key="7">
    <source>
        <dbReference type="ARBA" id="ARBA00022840"/>
    </source>
</evidence>
<feature type="domain" description="PAS" evidence="10">
    <location>
        <begin position="47"/>
        <end position="82"/>
    </location>
</feature>
<dbReference type="AlphaFoldDB" id="A0A178A0S8"/>
<dbReference type="EC" id="2.7.13.3" evidence="2"/>
<keyword evidence="5" id="KW-0547">Nucleotide-binding</keyword>
<feature type="domain" description="Histidine kinase" evidence="9">
    <location>
        <begin position="304"/>
        <end position="506"/>
    </location>
</feature>
<evidence type="ECO:0000256" key="8">
    <source>
        <dbReference type="ARBA" id="ARBA00023012"/>
    </source>
</evidence>
<dbReference type="SUPFAM" id="SSF47384">
    <property type="entry name" value="Homodimeric domain of signal transducing histidine kinase"/>
    <property type="match status" value="1"/>
</dbReference>
<dbReference type="RefSeq" id="WP_064467853.1">
    <property type="nucleotide sequence ID" value="NZ_LDJR01000031.1"/>
</dbReference>
<dbReference type="CDD" id="cd00075">
    <property type="entry name" value="HATPase"/>
    <property type="match status" value="1"/>
</dbReference>
<dbReference type="PRINTS" id="PR00344">
    <property type="entry name" value="BCTRLSENSOR"/>
</dbReference>
<keyword evidence="3" id="KW-0597">Phosphoprotein</keyword>
<dbReference type="SMART" id="SM00388">
    <property type="entry name" value="HisKA"/>
    <property type="match status" value="1"/>
</dbReference>
<reference evidence="12 13" key="1">
    <citation type="submission" date="2015-05" db="EMBL/GenBank/DDBJ databases">
        <title>Comparison of genome.</title>
        <authorList>
            <person name="Zheng Z."/>
            <person name="Sun M."/>
        </authorList>
    </citation>
    <scope>NUCLEOTIDE SEQUENCE [LARGE SCALE GENOMIC DNA]</scope>
    <source>
        <strain evidence="12 13">G25-74</strain>
    </source>
</reference>
<dbReference type="Gene3D" id="1.10.287.130">
    <property type="match status" value="1"/>
</dbReference>
<dbReference type="STRING" id="217031.ABB05_06855"/>
<evidence type="ECO:0000313" key="12">
    <source>
        <dbReference type="EMBL" id="OAK73543.1"/>
    </source>
</evidence>
<dbReference type="PANTHER" id="PTHR43065:SF34">
    <property type="entry name" value="SPORULATION KINASE A"/>
    <property type="match status" value="1"/>
</dbReference>
<evidence type="ECO:0000256" key="3">
    <source>
        <dbReference type="ARBA" id="ARBA00022553"/>
    </source>
</evidence>
<dbReference type="CDD" id="cd00130">
    <property type="entry name" value="PAS"/>
    <property type="match status" value="2"/>
</dbReference>
<dbReference type="InterPro" id="IPR036890">
    <property type="entry name" value="HATPase_C_sf"/>
</dbReference>
<dbReference type="SUPFAM" id="SSF55785">
    <property type="entry name" value="PYP-like sensor domain (PAS domain)"/>
    <property type="match status" value="2"/>
</dbReference>
<comment type="catalytic activity">
    <reaction evidence="1">
        <text>ATP + protein L-histidine = ADP + protein N-phospho-L-histidine.</text>
        <dbReference type="EC" id="2.7.13.3"/>
    </reaction>
</comment>
<dbReference type="PROSITE" id="PS50109">
    <property type="entry name" value="HIS_KIN"/>
    <property type="match status" value="1"/>
</dbReference>
<dbReference type="InterPro" id="IPR000014">
    <property type="entry name" value="PAS"/>
</dbReference>
<name>A0A178A0S8_9BACI</name>
<keyword evidence="7" id="KW-0067">ATP-binding</keyword>
<evidence type="ECO:0000259" key="9">
    <source>
        <dbReference type="PROSITE" id="PS50109"/>
    </source>
</evidence>
<gene>
    <name evidence="12" type="ORF">ABB05_06855</name>
</gene>
<evidence type="ECO:0000256" key="4">
    <source>
        <dbReference type="ARBA" id="ARBA00022679"/>
    </source>
</evidence>
<keyword evidence="4" id="KW-0808">Transferase</keyword>
<dbReference type="InterPro" id="IPR003594">
    <property type="entry name" value="HATPase_dom"/>
</dbReference>
<dbReference type="PANTHER" id="PTHR43065">
    <property type="entry name" value="SENSOR HISTIDINE KINASE"/>
    <property type="match status" value="1"/>
</dbReference>
<dbReference type="PATRIC" id="fig|217031.6.peg.1486"/>
<dbReference type="CDD" id="cd00082">
    <property type="entry name" value="HisKA"/>
    <property type="match status" value="1"/>
</dbReference>
<dbReference type="EMBL" id="LDJR01000031">
    <property type="protein sequence ID" value="OAK73543.1"/>
    <property type="molecule type" value="Genomic_DNA"/>
</dbReference>
<dbReference type="PROSITE" id="PS50112">
    <property type="entry name" value="PAS"/>
    <property type="match status" value="1"/>
</dbReference>
<dbReference type="InterPro" id="IPR003661">
    <property type="entry name" value="HisK_dim/P_dom"/>
</dbReference>
<dbReference type="SUPFAM" id="SSF55874">
    <property type="entry name" value="ATPase domain of HSP90 chaperone/DNA topoisomerase II/histidine kinase"/>
    <property type="match status" value="1"/>
</dbReference>
<dbReference type="Pfam" id="PF00512">
    <property type="entry name" value="HisKA"/>
    <property type="match status" value="1"/>
</dbReference>
<comment type="caution">
    <text evidence="12">The sequence shown here is derived from an EMBL/GenBank/DDBJ whole genome shotgun (WGS) entry which is preliminary data.</text>
</comment>
<sequence length="506" mass="58649">MEHLIVHKSGQLKQTVNFSEESLEFFDRRSTISWRHTFFDHYEEASVILDFSGRVLSINPAFGKMFDCTQKELLGKPLIFPFRNLQQEFYKMVQSVLNGEKIVYQQLLRRRKNEDQMFPAKLTISPVFSSEEDIKGILVIIKDQTEIDEYKTLIELQNETLETEENMLLDITKHIDELIILFDLEKNKIIYTSPAFERKLDLNLVDLYNKPSLLRKRFDIEKPKQLLHFFKCTNSGHRTLEFKATDLRKNKLRWFLFEITPILEMDGTVKRHISILRDITELKEKNNQIKQLDQLGAIGQMAAGIAHEIKNPLTTIKGFVQLLSEQAKSEYSDIILSELERIEFIMGEILLLAKPQTNISFKKENLNKIILEVMSFMHPEATIHDVVLNRNLAPIPAVSCEAKQIKQVLINIIKNAIEAMPHGGNIRIKTYYSEGFIRMNIIDTGKGISKERLQRLREPFYTDKEKGTGLGLMICYKLIEDHHGTLHFTSEEGKGTCVHIKLPVAT</sequence>
<organism evidence="12 13">
    <name type="scientific">Lederbergia galactosidilytica</name>
    <dbReference type="NCBI Taxonomy" id="217031"/>
    <lineage>
        <taxon>Bacteria</taxon>
        <taxon>Bacillati</taxon>
        <taxon>Bacillota</taxon>
        <taxon>Bacilli</taxon>
        <taxon>Bacillales</taxon>
        <taxon>Bacillaceae</taxon>
        <taxon>Lederbergia</taxon>
    </lineage>
</organism>
<accession>A0A178A0S8</accession>
<evidence type="ECO:0000256" key="6">
    <source>
        <dbReference type="ARBA" id="ARBA00022777"/>
    </source>
</evidence>
<dbReference type="Gene3D" id="3.30.450.20">
    <property type="entry name" value="PAS domain"/>
    <property type="match status" value="2"/>
</dbReference>
<dbReference type="Pfam" id="PF13426">
    <property type="entry name" value="PAS_9"/>
    <property type="match status" value="2"/>
</dbReference>
<dbReference type="Pfam" id="PF02518">
    <property type="entry name" value="HATPase_c"/>
    <property type="match status" value="1"/>
</dbReference>
<evidence type="ECO:0000256" key="2">
    <source>
        <dbReference type="ARBA" id="ARBA00012438"/>
    </source>
</evidence>